<evidence type="ECO:0000256" key="1">
    <source>
        <dbReference type="SAM" id="MobiDB-lite"/>
    </source>
</evidence>
<feature type="compositionally biased region" description="Gly residues" evidence="1">
    <location>
        <begin position="52"/>
        <end position="64"/>
    </location>
</feature>
<accession>A0A9W9YM56</accession>
<evidence type="ECO:0000313" key="3">
    <source>
        <dbReference type="Proteomes" id="UP001163046"/>
    </source>
</evidence>
<dbReference type="EMBL" id="MU827318">
    <property type="protein sequence ID" value="KAJ7357794.1"/>
    <property type="molecule type" value="Genomic_DNA"/>
</dbReference>
<feature type="compositionally biased region" description="Polar residues" evidence="1">
    <location>
        <begin position="78"/>
        <end position="87"/>
    </location>
</feature>
<proteinExistence type="predicted"/>
<dbReference type="AlphaFoldDB" id="A0A9W9YM56"/>
<dbReference type="Proteomes" id="UP001163046">
    <property type="component" value="Unassembled WGS sequence"/>
</dbReference>
<feature type="region of interest" description="Disordered" evidence="1">
    <location>
        <begin position="51"/>
        <end position="102"/>
    </location>
</feature>
<comment type="caution">
    <text evidence="2">The sequence shown here is derived from an EMBL/GenBank/DDBJ whole genome shotgun (WGS) entry which is preliminary data.</text>
</comment>
<reference evidence="2" key="1">
    <citation type="submission" date="2023-01" db="EMBL/GenBank/DDBJ databases">
        <title>Genome assembly of the deep-sea coral Lophelia pertusa.</title>
        <authorList>
            <person name="Herrera S."/>
            <person name="Cordes E."/>
        </authorList>
    </citation>
    <scope>NUCLEOTIDE SEQUENCE</scope>
    <source>
        <strain evidence="2">USNM1676648</strain>
        <tissue evidence="2">Polyp</tissue>
    </source>
</reference>
<organism evidence="2 3">
    <name type="scientific">Desmophyllum pertusum</name>
    <dbReference type="NCBI Taxonomy" id="174260"/>
    <lineage>
        <taxon>Eukaryota</taxon>
        <taxon>Metazoa</taxon>
        <taxon>Cnidaria</taxon>
        <taxon>Anthozoa</taxon>
        <taxon>Hexacorallia</taxon>
        <taxon>Scleractinia</taxon>
        <taxon>Caryophylliina</taxon>
        <taxon>Caryophylliidae</taxon>
        <taxon>Desmophyllum</taxon>
    </lineage>
</organism>
<keyword evidence="3" id="KW-1185">Reference proteome</keyword>
<sequence length="240" mass="25598">MVITVHAVPPLPPKYNLKQVAENMTSSSYHGGTSNQRGVSGTSGNYYITSTSGGGGGGGGGGTSGTSRGYMTSSTSGRQGTQGTSYYVTDPSDTFGRRSGKSGYHGVTRVHVSNEMASTPTIIPYVDDVISSRRGTQEDSFIADPPSFYGYYDAPGSRICATDPRLSARTGYGEKFTLRDHGSISSVQYVNGARQGSRIINGNMNSNGRYRYGSSWNSKQQEKLNGRTMAWAVEEVAPDF</sequence>
<feature type="compositionally biased region" description="Low complexity" evidence="1">
    <location>
        <begin position="65"/>
        <end position="77"/>
    </location>
</feature>
<gene>
    <name evidence="2" type="ORF">OS493_023272</name>
</gene>
<evidence type="ECO:0000313" key="2">
    <source>
        <dbReference type="EMBL" id="KAJ7357794.1"/>
    </source>
</evidence>
<protein>
    <submittedName>
        <fullName evidence="2">Uncharacterized protein</fullName>
    </submittedName>
</protein>
<name>A0A9W9YM56_9CNID</name>